<proteinExistence type="predicted"/>
<protein>
    <submittedName>
        <fullName evidence="5">Lrp/AsnC family transcriptional regulator</fullName>
    </submittedName>
</protein>
<dbReference type="InterPro" id="IPR000485">
    <property type="entry name" value="AsnC-type_HTH_dom"/>
</dbReference>
<dbReference type="PANTHER" id="PTHR30154">
    <property type="entry name" value="LEUCINE-RESPONSIVE REGULATORY PROTEIN"/>
    <property type="match status" value="1"/>
</dbReference>
<evidence type="ECO:0000256" key="2">
    <source>
        <dbReference type="ARBA" id="ARBA00023125"/>
    </source>
</evidence>
<evidence type="ECO:0000313" key="6">
    <source>
        <dbReference type="Proteomes" id="UP000633219"/>
    </source>
</evidence>
<dbReference type="Proteomes" id="UP000633219">
    <property type="component" value="Unassembled WGS sequence"/>
</dbReference>
<comment type="caution">
    <text evidence="5">The sequence shown here is derived from an EMBL/GenBank/DDBJ whole genome shotgun (WGS) entry which is preliminary data.</text>
</comment>
<dbReference type="PROSITE" id="PS00519">
    <property type="entry name" value="HTH_ASNC_1"/>
    <property type="match status" value="1"/>
</dbReference>
<evidence type="ECO:0000313" key="5">
    <source>
        <dbReference type="EMBL" id="MBL0372247.1"/>
    </source>
</evidence>
<organism evidence="5 6">
    <name type="scientific">Rhizobium setariae</name>
    <dbReference type="NCBI Taxonomy" id="2801340"/>
    <lineage>
        <taxon>Bacteria</taxon>
        <taxon>Pseudomonadati</taxon>
        <taxon>Pseudomonadota</taxon>
        <taxon>Alphaproteobacteria</taxon>
        <taxon>Hyphomicrobiales</taxon>
        <taxon>Rhizobiaceae</taxon>
        <taxon>Rhizobium/Agrobacterium group</taxon>
        <taxon>Rhizobium</taxon>
    </lineage>
</organism>
<evidence type="ECO:0000256" key="1">
    <source>
        <dbReference type="ARBA" id="ARBA00023015"/>
    </source>
</evidence>
<dbReference type="CDD" id="cd00090">
    <property type="entry name" value="HTH_ARSR"/>
    <property type="match status" value="1"/>
</dbReference>
<evidence type="ECO:0000259" key="4">
    <source>
        <dbReference type="PROSITE" id="PS50956"/>
    </source>
</evidence>
<dbReference type="GO" id="GO:0006355">
    <property type="term" value="P:regulation of DNA-templated transcription"/>
    <property type="evidence" value="ECO:0007669"/>
    <property type="project" value="UniProtKB-ARBA"/>
</dbReference>
<dbReference type="EMBL" id="JAEQNC010000004">
    <property type="protein sequence ID" value="MBL0372247.1"/>
    <property type="molecule type" value="Genomic_DNA"/>
</dbReference>
<dbReference type="GO" id="GO:0005829">
    <property type="term" value="C:cytosol"/>
    <property type="evidence" value="ECO:0007669"/>
    <property type="project" value="TreeGrafter"/>
</dbReference>
<dbReference type="InterPro" id="IPR019885">
    <property type="entry name" value="Tscrpt_reg_HTH_AsnC-type_CS"/>
</dbReference>
<dbReference type="InterPro" id="IPR019888">
    <property type="entry name" value="Tscrpt_reg_AsnC-like"/>
</dbReference>
<keyword evidence="2" id="KW-0238">DNA-binding</keyword>
<accession>A0A937CPV3</accession>
<dbReference type="Pfam" id="PF01037">
    <property type="entry name" value="AsnC_trans_reg"/>
    <property type="match status" value="1"/>
</dbReference>
<dbReference type="Gene3D" id="1.10.10.10">
    <property type="entry name" value="Winged helix-like DNA-binding domain superfamily/Winged helix DNA-binding domain"/>
    <property type="match status" value="1"/>
</dbReference>
<dbReference type="Pfam" id="PF13404">
    <property type="entry name" value="HTH_AsnC-type"/>
    <property type="match status" value="1"/>
</dbReference>
<dbReference type="InterPro" id="IPR036390">
    <property type="entry name" value="WH_DNA-bd_sf"/>
</dbReference>
<dbReference type="PROSITE" id="PS50956">
    <property type="entry name" value="HTH_ASNC_2"/>
    <property type="match status" value="1"/>
</dbReference>
<keyword evidence="3" id="KW-0804">Transcription</keyword>
<dbReference type="SMART" id="SM00344">
    <property type="entry name" value="HTH_ASNC"/>
    <property type="match status" value="1"/>
</dbReference>
<dbReference type="Gene3D" id="3.30.70.920">
    <property type="match status" value="1"/>
</dbReference>
<sequence length="160" mass="17416">MDALDRKIVAALEADARISFMALAEQVGLSKTPCWKRVKALEDAGIIRGYTTRLDPAKLGFGIEAFVQASVEFELSEAFELAVLKEPFILSCHATTGEADYLLHIVAADMIALDHVLRKEISRLPGVRRTVTSMATREIKGAVSYSDAMRRAHGAGRLAG</sequence>
<keyword evidence="6" id="KW-1185">Reference proteome</keyword>
<gene>
    <name evidence="5" type="ORF">JJB09_09410</name>
</gene>
<keyword evidence="1" id="KW-0805">Transcription regulation</keyword>
<dbReference type="RefSeq" id="WP_201656566.1">
    <property type="nucleotide sequence ID" value="NZ_JAEQNC010000004.1"/>
</dbReference>
<dbReference type="InterPro" id="IPR036388">
    <property type="entry name" value="WH-like_DNA-bd_sf"/>
</dbReference>
<feature type="domain" description="HTH asnC-type" evidence="4">
    <location>
        <begin position="1"/>
        <end position="62"/>
    </location>
</feature>
<dbReference type="SUPFAM" id="SSF54909">
    <property type="entry name" value="Dimeric alpha+beta barrel"/>
    <property type="match status" value="1"/>
</dbReference>
<dbReference type="AlphaFoldDB" id="A0A937CPV3"/>
<dbReference type="PANTHER" id="PTHR30154:SF34">
    <property type="entry name" value="TRANSCRIPTIONAL REGULATOR AZLB"/>
    <property type="match status" value="1"/>
</dbReference>
<dbReference type="SUPFAM" id="SSF46785">
    <property type="entry name" value="Winged helix' DNA-binding domain"/>
    <property type="match status" value="1"/>
</dbReference>
<dbReference type="InterPro" id="IPR019887">
    <property type="entry name" value="Tscrpt_reg_AsnC/Lrp_C"/>
</dbReference>
<dbReference type="GO" id="GO:0043565">
    <property type="term" value="F:sequence-specific DNA binding"/>
    <property type="evidence" value="ECO:0007669"/>
    <property type="project" value="InterPro"/>
</dbReference>
<dbReference type="PRINTS" id="PR00033">
    <property type="entry name" value="HTHASNC"/>
</dbReference>
<dbReference type="GO" id="GO:0043200">
    <property type="term" value="P:response to amino acid"/>
    <property type="evidence" value="ECO:0007669"/>
    <property type="project" value="TreeGrafter"/>
</dbReference>
<evidence type="ECO:0000256" key="3">
    <source>
        <dbReference type="ARBA" id="ARBA00023163"/>
    </source>
</evidence>
<reference evidence="5" key="1">
    <citation type="submission" date="2021-01" db="EMBL/GenBank/DDBJ databases">
        <title>Rhizobium sp. strain KVB221 16S ribosomal RNA gene Genome sequencing and assembly.</title>
        <authorList>
            <person name="Kang M."/>
        </authorList>
    </citation>
    <scope>NUCLEOTIDE SEQUENCE</scope>
    <source>
        <strain evidence="5">KVB221</strain>
    </source>
</reference>
<dbReference type="InterPro" id="IPR011008">
    <property type="entry name" value="Dimeric_a/b-barrel"/>
</dbReference>
<name>A0A937CPV3_9HYPH</name>
<dbReference type="InterPro" id="IPR011991">
    <property type="entry name" value="ArsR-like_HTH"/>
</dbReference>